<proteinExistence type="predicted"/>
<protein>
    <submittedName>
        <fullName evidence="1">Uncharacterized protein</fullName>
    </submittedName>
</protein>
<comment type="caution">
    <text evidence="1">The sequence shown here is derived from an EMBL/GenBank/DDBJ whole genome shotgun (WGS) entry which is preliminary data.</text>
</comment>
<organism evidence="1">
    <name type="scientific">marine sediment metagenome</name>
    <dbReference type="NCBI Taxonomy" id="412755"/>
    <lineage>
        <taxon>unclassified sequences</taxon>
        <taxon>metagenomes</taxon>
        <taxon>ecological metagenomes</taxon>
    </lineage>
</organism>
<accession>X0XHE1</accession>
<name>X0XHE1_9ZZZZ</name>
<dbReference type="Gene3D" id="3.40.50.1820">
    <property type="entry name" value="alpha/beta hydrolase"/>
    <property type="match status" value="1"/>
</dbReference>
<evidence type="ECO:0000313" key="1">
    <source>
        <dbReference type="EMBL" id="GAG42594.1"/>
    </source>
</evidence>
<dbReference type="AlphaFoldDB" id="X0XHE1"/>
<dbReference type="EMBL" id="BARS01057706">
    <property type="protein sequence ID" value="GAG42594.1"/>
    <property type="molecule type" value="Genomic_DNA"/>
</dbReference>
<gene>
    <name evidence="1" type="ORF">S01H1_84498</name>
</gene>
<feature type="non-terminal residue" evidence="1">
    <location>
        <position position="1"/>
    </location>
</feature>
<sequence>DDLMYKKFDELKKKNESLNKMLYLIYGENDFTSIIKSIPGFSKIIEENAPKDFIWEVKLIKDEGHVPYNSEYEGLKFVFSGWKFPREKLKEATFLEVKAYYSQLSEKYGYDVEIPVMVLGDLGNDMLRK</sequence>
<reference evidence="1" key="1">
    <citation type="journal article" date="2014" name="Front. Microbiol.">
        <title>High frequency of phylogenetically diverse reductive dehalogenase-homologous genes in deep subseafloor sedimentary metagenomes.</title>
        <authorList>
            <person name="Kawai M."/>
            <person name="Futagami T."/>
            <person name="Toyoda A."/>
            <person name="Takaki Y."/>
            <person name="Nishi S."/>
            <person name="Hori S."/>
            <person name="Arai W."/>
            <person name="Tsubouchi T."/>
            <person name="Morono Y."/>
            <person name="Uchiyama I."/>
            <person name="Ito T."/>
            <person name="Fujiyama A."/>
            <person name="Inagaki F."/>
            <person name="Takami H."/>
        </authorList>
    </citation>
    <scope>NUCLEOTIDE SEQUENCE</scope>
    <source>
        <strain evidence="1">Expedition CK06-06</strain>
    </source>
</reference>
<dbReference type="InterPro" id="IPR029058">
    <property type="entry name" value="AB_hydrolase_fold"/>
</dbReference>
<feature type="non-terminal residue" evidence="1">
    <location>
        <position position="129"/>
    </location>
</feature>